<proteinExistence type="predicted"/>
<feature type="compositionally biased region" description="Basic and acidic residues" evidence="1">
    <location>
        <begin position="143"/>
        <end position="152"/>
    </location>
</feature>
<dbReference type="InterPro" id="IPR029332">
    <property type="entry name" value="PEHE_dom"/>
</dbReference>
<dbReference type="InterPro" id="IPR026711">
    <property type="entry name" value="Msl-1"/>
</dbReference>
<feature type="non-terminal residue" evidence="3">
    <location>
        <position position="1"/>
    </location>
</feature>
<dbReference type="SMART" id="SM01300">
    <property type="entry name" value="PEHE"/>
    <property type="match status" value="1"/>
</dbReference>
<evidence type="ECO:0000259" key="2">
    <source>
        <dbReference type="PROSITE" id="PS52052"/>
    </source>
</evidence>
<feature type="domain" description="PEHE" evidence="2">
    <location>
        <begin position="202"/>
        <end position="327"/>
    </location>
</feature>
<dbReference type="Pfam" id="PF15275">
    <property type="entry name" value="PEHE"/>
    <property type="match status" value="1"/>
</dbReference>
<dbReference type="GO" id="GO:0003682">
    <property type="term" value="F:chromatin binding"/>
    <property type="evidence" value="ECO:0007669"/>
    <property type="project" value="TreeGrafter"/>
</dbReference>
<name>A0A0V0GCS6_TRIDM</name>
<organism evidence="3">
    <name type="scientific">Triatoma dimidiata</name>
    <name type="common">Kissing bug</name>
    <name type="synonym">Meccus dimidiatus</name>
    <dbReference type="NCBI Taxonomy" id="72491"/>
    <lineage>
        <taxon>Eukaryota</taxon>
        <taxon>Metazoa</taxon>
        <taxon>Ecdysozoa</taxon>
        <taxon>Arthropoda</taxon>
        <taxon>Hexapoda</taxon>
        <taxon>Insecta</taxon>
        <taxon>Pterygota</taxon>
        <taxon>Neoptera</taxon>
        <taxon>Paraneoptera</taxon>
        <taxon>Hemiptera</taxon>
        <taxon>Heteroptera</taxon>
        <taxon>Panheteroptera</taxon>
        <taxon>Cimicomorpha</taxon>
        <taxon>Reduviidae</taxon>
        <taxon>Triatominae</taxon>
        <taxon>Triatoma</taxon>
    </lineage>
</organism>
<dbReference type="Gene3D" id="6.10.250.2000">
    <property type="match status" value="1"/>
</dbReference>
<dbReference type="PANTHER" id="PTHR21656">
    <property type="entry name" value="MALE-SPECIFIC LETHAL-1 PROTEIN"/>
    <property type="match status" value="1"/>
</dbReference>
<evidence type="ECO:0000256" key="1">
    <source>
        <dbReference type="SAM" id="MobiDB-lite"/>
    </source>
</evidence>
<evidence type="ECO:0000313" key="3">
    <source>
        <dbReference type="EMBL" id="JAP05629.1"/>
    </source>
</evidence>
<dbReference type="PROSITE" id="PS52052">
    <property type="entry name" value="PEHE"/>
    <property type="match status" value="1"/>
</dbReference>
<dbReference type="GO" id="GO:0072487">
    <property type="term" value="C:MSL complex"/>
    <property type="evidence" value="ECO:0007669"/>
    <property type="project" value="InterPro"/>
</dbReference>
<dbReference type="PANTHER" id="PTHR21656:SF2">
    <property type="entry name" value="MALE-SPECIFIC LETHAL 1 HOMOLOG"/>
    <property type="match status" value="1"/>
</dbReference>
<protein>
    <recommendedName>
        <fullName evidence="2">PEHE domain-containing protein</fullName>
    </recommendedName>
</protein>
<dbReference type="Gene3D" id="1.20.5.170">
    <property type="match status" value="1"/>
</dbReference>
<sequence>DREMVSYKDMSPGKDDFPQFFASRDMADRRAMKEEELKEFVLIHLDYIDQQSEQLTKKDKVIMDLKQENEMLKQQINRMERRLAVQKSKCSLGSQENGVAVASPRESLRKNSRRASREDAPLNQATPKRQSVGSVSPKRRSTKKTDCKKEPVVHIPSSRFPPSTSQFKFPDRLMTTVELYPTIIGESDQVKTDPSERLSKPSLEVPKWRIATWSCSYTMEGTEDLSDNVFDRRHFRRAIDEKRRKRWDVQRIRELRHNERLREREERKKRVDQDPKETVRSFWPKPDQVAEADSDDRLTLCNTERIPVSVFGLTVPRFPISTFSLPWKEGKELIPLKQRKRGKR</sequence>
<feature type="compositionally biased region" description="Polar residues" evidence="1">
    <location>
        <begin position="88"/>
        <end position="97"/>
    </location>
</feature>
<feature type="compositionally biased region" description="Polar residues" evidence="1">
    <location>
        <begin position="123"/>
        <end position="134"/>
    </location>
</feature>
<dbReference type="AlphaFoldDB" id="A0A0V0GCS6"/>
<feature type="region of interest" description="Disordered" evidence="1">
    <location>
        <begin position="87"/>
        <end position="166"/>
    </location>
</feature>
<reference evidence="3" key="1">
    <citation type="journal article" date="2018" name="J. Proteomics">
        <title>Exploring the molecular complexity of Triatoma dimidiata sialome.</title>
        <authorList>
            <person name="Santiago P.B."/>
            <person name="de Araujo C.N."/>
            <person name="Charneau S."/>
            <person name="Bastos I.M.D."/>
            <person name="Assumpcao T.C.F."/>
            <person name="Queiroz R.M.L."/>
            <person name="Praca Y.R."/>
            <person name="Cordeiro T.M."/>
            <person name="Garcia C.H.S."/>
            <person name="da Silva I.G."/>
            <person name="Raiol T."/>
            <person name="Motta F.N."/>
            <person name="de Araujo Oliveira J.V."/>
            <person name="de Sousa M.V."/>
            <person name="Ribeiro J.M.C."/>
            <person name="de Santana J.M."/>
        </authorList>
    </citation>
    <scope>NUCLEOTIDE SEQUENCE</scope>
    <source>
        <strain evidence="3">Santander</strain>
        <tissue evidence="3">Salivary glands</tissue>
    </source>
</reference>
<dbReference type="EMBL" id="GECL01000495">
    <property type="protein sequence ID" value="JAP05629.1"/>
    <property type="molecule type" value="Transcribed_RNA"/>
</dbReference>
<accession>A0A0V0GCS6</accession>